<protein>
    <submittedName>
        <fullName evidence="7">Isoleucyl-tRNA synthetase (IARS, ileS)</fullName>
        <ecNumber evidence="7">6.1.1.5</ecNumber>
    </submittedName>
</protein>
<dbReference type="InterPro" id="IPR023586">
    <property type="entry name" value="Ile-tRNA-ligase_type2"/>
</dbReference>
<organism evidence="7">
    <name type="scientific">uncultured marine thaumarchaeote AD1000_50_E11</name>
    <dbReference type="NCBI Taxonomy" id="1455923"/>
    <lineage>
        <taxon>Archaea</taxon>
        <taxon>Nitrososphaerota</taxon>
        <taxon>environmental samples</taxon>
    </lineage>
</organism>
<keyword evidence="3" id="KW-0067">ATP-binding</keyword>
<name>A0A075FTR8_9ARCH</name>
<evidence type="ECO:0000256" key="3">
    <source>
        <dbReference type="ARBA" id="ARBA00022840"/>
    </source>
</evidence>
<dbReference type="GO" id="GO:0005524">
    <property type="term" value="F:ATP binding"/>
    <property type="evidence" value="ECO:0007669"/>
    <property type="project" value="UniProtKB-KW"/>
</dbReference>
<gene>
    <name evidence="7" type="primary">IARS</name>
    <name evidence="7" type="synonym">ileS</name>
</gene>
<dbReference type="InterPro" id="IPR002300">
    <property type="entry name" value="aa-tRNA-synth_Ia"/>
</dbReference>
<evidence type="ECO:0000256" key="5">
    <source>
        <dbReference type="ARBA" id="ARBA00023146"/>
    </source>
</evidence>
<dbReference type="EC" id="6.1.1.5" evidence="7"/>
<feature type="domain" description="Aminoacyl-tRNA synthetase class Ia" evidence="6">
    <location>
        <begin position="6"/>
        <end position="101"/>
    </location>
</feature>
<keyword evidence="4" id="KW-0648">Protein biosynthesis</keyword>
<dbReference type="GO" id="GO:0006428">
    <property type="term" value="P:isoleucyl-tRNA aminoacylation"/>
    <property type="evidence" value="ECO:0007669"/>
    <property type="project" value="TreeGrafter"/>
</dbReference>
<evidence type="ECO:0000256" key="2">
    <source>
        <dbReference type="ARBA" id="ARBA00022741"/>
    </source>
</evidence>
<dbReference type="Gene3D" id="3.40.50.620">
    <property type="entry name" value="HUPs"/>
    <property type="match status" value="1"/>
</dbReference>
<reference evidence="7" key="1">
    <citation type="journal article" date="2014" name="Genome Biol. Evol.">
        <title>Pangenome evidence for extensive interdomain horizontal transfer affecting lineage core and shell genes in uncultured planktonic thaumarchaeota and euryarchaeota.</title>
        <authorList>
            <person name="Deschamps P."/>
            <person name="Zivanovic Y."/>
            <person name="Moreira D."/>
            <person name="Rodriguez-Valera F."/>
            <person name="Lopez-Garcia P."/>
        </authorList>
    </citation>
    <scope>NUCLEOTIDE SEQUENCE</scope>
</reference>
<dbReference type="InterPro" id="IPR014729">
    <property type="entry name" value="Rossmann-like_a/b/a_fold"/>
</dbReference>
<evidence type="ECO:0000313" key="7">
    <source>
        <dbReference type="EMBL" id="AIE94763.1"/>
    </source>
</evidence>
<dbReference type="Pfam" id="PF00133">
    <property type="entry name" value="tRNA-synt_1"/>
    <property type="match status" value="1"/>
</dbReference>
<evidence type="ECO:0000256" key="4">
    <source>
        <dbReference type="ARBA" id="ARBA00022917"/>
    </source>
</evidence>
<dbReference type="AlphaFoldDB" id="A0A075FTR8"/>
<evidence type="ECO:0000259" key="6">
    <source>
        <dbReference type="Pfam" id="PF00133"/>
    </source>
</evidence>
<keyword evidence="1 7" id="KW-0436">Ligase</keyword>
<dbReference type="PANTHER" id="PTHR42780">
    <property type="entry name" value="SOLEUCYL-TRNA SYNTHETASE"/>
    <property type="match status" value="1"/>
</dbReference>
<evidence type="ECO:0000256" key="1">
    <source>
        <dbReference type="ARBA" id="ARBA00022598"/>
    </source>
</evidence>
<proteinExistence type="predicted"/>
<sequence length="110" mass="12518">MIDDSSDKRDKIMFIEGPPTLNGEPHAGHLRGRVFKDLWYRFNTLNLKNVIFNAGWDTQGLPVELQAEKELGITDGKSGITTQQQIENLVAQCKKLFQNFIRNGLMLTKN</sequence>
<dbReference type="PANTHER" id="PTHR42780:SF1">
    <property type="entry name" value="ISOLEUCINE--TRNA LIGASE, CYTOPLASMIC"/>
    <property type="match status" value="1"/>
</dbReference>
<dbReference type="PROSITE" id="PS00178">
    <property type="entry name" value="AA_TRNA_LIGASE_I"/>
    <property type="match status" value="1"/>
</dbReference>
<dbReference type="InterPro" id="IPR001412">
    <property type="entry name" value="aa-tRNA-synth_I_CS"/>
</dbReference>
<dbReference type="SUPFAM" id="SSF52374">
    <property type="entry name" value="Nucleotidylyl transferase"/>
    <property type="match status" value="1"/>
</dbReference>
<dbReference type="GO" id="GO:0004822">
    <property type="term" value="F:isoleucine-tRNA ligase activity"/>
    <property type="evidence" value="ECO:0007669"/>
    <property type="project" value="UniProtKB-EC"/>
</dbReference>
<keyword evidence="2" id="KW-0547">Nucleotide-binding</keyword>
<accession>A0A075FTR8</accession>
<keyword evidence="5 7" id="KW-0030">Aminoacyl-tRNA synthetase</keyword>
<dbReference type="EMBL" id="KF900429">
    <property type="protein sequence ID" value="AIE94763.1"/>
    <property type="molecule type" value="Genomic_DNA"/>
</dbReference>